<dbReference type="AlphaFoldDB" id="A0A4Q7LS51"/>
<dbReference type="Pfam" id="PF13860">
    <property type="entry name" value="FlgD_ig"/>
    <property type="match status" value="1"/>
</dbReference>
<evidence type="ECO:0000256" key="3">
    <source>
        <dbReference type="ARBA" id="ARBA00022795"/>
    </source>
</evidence>
<keyword evidence="8" id="KW-0966">Cell projection</keyword>
<dbReference type="EMBL" id="SGWV01000008">
    <property type="protein sequence ID" value="RZS57263.1"/>
    <property type="molecule type" value="Genomic_DNA"/>
</dbReference>
<dbReference type="OrthoDB" id="9785233at2"/>
<gene>
    <name evidence="8" type="ORF">EV685_1831</name>
</gene>
<keyword evidence="8" id="KW-0282">Flagellum</keyword>
<evidence type="ECO:0000256" key="2">
    <source>
        <dbReference type="ARBA" id="ARBA00016013"/>
    </source>
</evidence>
<dbReference type="Pfam" id="PF03963">
    <property type="entry name" value="FlgD"/>
    <property type="match status" value="1"/>
</dbReference>
<organism evidence="8 9">
    <name type="scientific">Sphaerotilus mobilis</name>
    <dbReference type="NCBI Taxonomy" id="47994"/>
    <lineage>
        <taxon>Bacteria</taxon>
        <taxon>Pseudomonadati</taxon>
        <taxon>Pseudomonadota</taxon>
        <taxon>Betaproteobacteria</taxon>
        <taxon>Burkholderiales</taxon>
        <taxon>Sphaerotilaceae</taxon>
        <taxon>Sphaerotilus</taxon>
    </lineage>
</organism>
<evidence type="ECO:0000259" key="6">
    <source>
        <dbReference type="Pfam" id="PF13860"/>
    </source>
</evidence>
<keyword evidence="9" id="KW-1185">Reference proteome</keyword>
<dbReference type="Gene3D" id="2.60.40.4070">
    <property type="match status" value="1"/>
</dbReference>
<feature type="domain" description="FlgD Tudor-like" evidence="7">
    <location>
        <begin position="89"/>
        <end position="225"/>
    </location>
</feature>
<proteinExistence type="inferred from homology"/>
<reference evidence="8 9" key="1">
    <citation type="submission" date="2019-02" db="EMBL/GenBank/DDBJ databases">
        <title>Genomic Encyclopedia of Type Strains, Phase IV (KMG-IV): sequencing the most valuable type-strain genomes for metagenomic binning, comparative biology and taxonomic classification.</title>
        <authorList>
            <person name="Goeker M."/>
        </authorList>
    </citation>
    <scope>NUCLEOTIDE SEQUENCE [LARGE SCALE GENOMIC DNA]</scope>
    <source>
        <strain evidence="8 9">DSM 10617</strain>
    </source>
</reference>
<keyword evidence="8" id="KW-0969">Cilium</keyword>
<accession>A0A4Q7LS51</accession>
<evidence type="ECO:0000313" key="9">
    <source>
        <dbReference type="Proteomes" id="UP000293433"/>
    </source>
</evidence>
<dbReference type="InterPro" id="IPR025963">
    <property type="entry name" value="FLgD_Tudor"/>
</dbReference>
<dbReference type="InterPro" id="IPR025965">
    <property type="entry name" value="FlgD/Vpr_Ig-like"/>
</dbReference>
<keyword evidence="3 5" id="KW-1005">Bacterial flagellum biogenesis</keyword>
<evidence type="ECO:0000259" key="7">
    <source>
        <dbReference type="Pfam" id="PF13861"/>
    </source>
</evidence>
<dbReference type="Pfam" id="PF13861">
    <property type="entry name" value="FLgD_tudor"/>
    <property type="match status" value="1"/>
</dbReference>
<feature type="domain" description="FlgD/Vpr Ig-like" evidence="6">
    <location>
        <begin position="107"/>
        <end position="184"/>
    </location>
</feature>
<dbReference type="Gene3D" id="2.30.30.910">
    <property type="match status" value="1"/>
</dbReference>
<dbReference type="RefSeq" id="WP_130481654.1">
    <property type="nucleotide sequence ID" value="NZ_SGWV01000008.1"/>
</dbReference>
<comment type="similarity">
    <text evidence="1 5">Belongs to the FlgD family.</text>
</comment>
<sequence>MTTITGTSSSASSSALYQQLNGSAGSQTATEASADRFLKLLVAQMQNQDPLSPMDNAQVTSQMAQINTVSGIEKVNESIQSMSTQFTQMQAMQGAQLVGQGVLVNGNKLALGSDGRARASFDLAGAADSTKVEVLSASGRVVDTIDLGAETTGRHSVDWTPPVPAEGQTAIDTSNLTFRVVATSGAAQVGATTLMRDEIVAVSTANGSLSLDLASGKRLAYADVKAFAQ</sequence>
<dbReference type="InterPro" id="IPR005648">
    <property type="entry name" value="FlgD"/>
</dbReference>
<evidence type="ECO:0000256" key="4">
    <source>
        <dbReference type="ARBA" id="ARBA00024746"/>
    </source>
</evidence>
<dbReference type="Proteomes" id="UP000293433">
    <property type="component" value="Unassembled WGS sequence"/>
</dbReference>
<evidence type="ECO:0000256" key="1">
    <source>
        <dbReference type="ARBA" id="ARBA00010577"/>
    </source>
</evidence>
<comment type="function">
    <text evidence="4 5">Required for flagellar hook formation. May act as a scaffolding protein.</text>
</comment>
<comment type="caution">
    <text evidence="8">The sequence shown here is derived from an EMBL/GenBank/DDBJ whole genome shotgun (WGS) entry which is preliminary data.</text>
</comment>
<protein>
    <recommendedName>
        <fullName evidence="2 5">Basal-body rod modification protein FlgD</fullName>
    </recommendedName>
</protein>
<dbReference type="GO" id="GO:0044781">
    <property type="term" value="P:bacterial-type flagellum organization"/>
    <property type="evidence" value="ECO:0007669"/>
    <property type="project" value="UniProtKB-UniRule"/>
</dbReference>
<name>A0A4Q7LS51_9BURK</name>
<evidence type="ECO:0000256" key="5">
    <source>
        <dbReference type="RuleBase" id="RU362076"/>
    </source>
</evidence>
<evidence type="ECO:0000313" key="8">
    <source>
        <dbReference type="EMBL" id="RZS57263.1"/>
    </source>
</evidence>